<comment type="similarity">
    <text evidence="2 15">Belongs to the class-I aminoacyl-tRNA synthetase family.</text>
</comment>
<dbReference type="InterPro" id="IPR014729">
    <property type="entry name" value="Rossmann-like_a/b/a_fold"/>
</dbReference>
<dbReference type="HAMAP" id="MF_00098">
    <property type="entry name" value="Met_tRNA_synth_type1"/>
    <property type="match status" value="1"/>
</dbReference>
<dbReference type="NCBIfam" id="NF001100">
    <property type="entry name" value="PRK00133.1"/>
    <property type="match status" value="1"/>
</dbReference>
<dbReference type="GO" id="GO:0009791">
    <property type="term" value="P:post-embryonic development"/>
    <property type="evidence" value="ECO:0007669"/>
    <property type="project" value="UniProtKB-ARBA"/>
</dbReference>
<dbReference type="Gene3D" id="3.40.50.620">
    <property type="entry name" value="HUPs"/>
    <property type="match status" value="1"/>
</dbReference>
<dbReference type="Gene3D" id="2.40.50.140">
    <property type="entry name" value="Nucleic acid-binding proteins"/>
    <property type="match status" value="1"/>
</dbReference>
<evidence type="ECO:0000256" key="5">
    <source>
        <dbReference type="ARBA" id="ARBA00022555"/>
    </source>
</evidence>
<dbReference type="InterPro" id="IPR041872">
    <property type="entry name" value="Anticodon_Met"/>
</dbReference>
<gene>
    <name evidence="18" type="ORF">APUTEX25_003892</name>
</gene>
<keyword evidence="5 14" id="KW-0820">tRNA-binding</keyword>
<evidence type="ECO:0000256" key="3">
    <source>
        <dbReference type="ARBA" id="ARBA00012838"/>
    </source>
</evidence>
<dbReference type="PANTHER" id="PTHR45765:SF1">
    <property type="entry name" value="METHIONINE--TRNA LIGASE, CYTOPLASMIC"/>
    <property type="match status" value="1"/>
</dbReference>
<dbReference type="GO" id="GO:0048608">
    <property type="term" value="P:reproductive structure development"/>
    <property type="evidence" value="ECO:0007669"/>
    <property type="project" value="UniProtKB-ARBA"/>
</dbReference>
<dbReference type="Pfam" id="PF01588">
    <property type="entry name" value="tRNA_bind"/>
    <property type="match status" value="1"/>
</dbReference>
<dbReference type="InterPro" id="IPR001412">
    <property type="entry name" value="aa-tRNA-synth_I_CS"/>
</dbReference>
<keyword evidence="7 15" id="KW-0547">Nucleotide-binding</keyword>
<evidence type="ECO:0000313" key="19">
    <source>
        <dbReference type="Proteomes" id="UP000279271"/>
    </source>
</evidence>
<dbReference type="InterPro" id="IPR014758">
    <property type="entry name" value="Met-tRNA_synth"/>
</dbReference>
<dbReference type="PROSITE" id="PS50886">
    <property type="entry name" value="TRBD"/>
    <property type="match status" value="1"/>
</dbReference>
<keyword evidence="9 14" id="KW-0694">RNA-binding</keyword>
<dbReference type="NCBIfam" id="TIGR00398">
    <property type="entry name" value="metG"/>
    <property type="match status" value="1"/>
</dbReference>
<keyword evidence="8 15" id="KW-0067">ATP-binding</keyword>
<dbReference type="PANTHER" id="PTHR45765">
    <property type="entry name" value="METHIONINE--TRNA LIGASE"/>
    <property type="match status" value="1"/>
</dbReference>
<dbReference type="GO" id="GO:0004825">
    <property type="term" value="F:methionine-tRNA ligase activity"/>
    <property type="evidence" value="ECO:0007669"/>
    <property type="project" value="UniProtKB-EC"/>
</dbReference>
<evidence type="ECO:0000256" key="9">
    <source>
        <dbReference type="ARBA" id="ARBA00022884"/>
    </source>
</evidence>
<keyword evidence="11 15" id="KW-0030">Aminoacyl-tRNA synthetase</keyword>
<dbReference type="PRINTS" id="PR01041">
    <property type="entry name" value="TRNASYNTHMET"/>
</dbReference>
<dbReference type="GO" id="GO:0017101">
    <property type="term" value="C:aminoacyl-tRNA synthetase multienzyme complex"/>
    <property type="evidence" value="ECO:0007669"/>
    <property type="project" value="TreeGrafter"/>
</dbReference>
<dbReference type="Pfam" id="PF09334">
    <property type="entry name" value="tRNA-synt_1g"/>
    <property type="match status" value="1"/>
</dbReference>
<name>A0A3M7KT93_AUXPR</name>
<dbReference type="CDD" id="cd02799">
    <property type="entry name" value="tRNA_bind_EMAP-II_like"/>
    <property type="match status" value="1"/>
</dbReference>
<feature type="region of interest" description="Disordered" evidence="16">
    <location>
        <begin position="603"/>
        <end position="630"/>
    </location>
</feature>
<dbReference type="GO" id="GO:0000049">
    <property type="term" value="F:tRNA binding"/>
    <property type="evidence" value="ECO:0007669"/>
    <property type="project" value="UniProtKB-UniRule"/>
</dbReference>
<dbReference type="GO" id="GO:0005524">
    <property type="term" value="F:ATP binding"/>
    <property type="evidence" value="ECO:0007669"/>
    <property type="project" value="UniProtKB-KW"/>
</dbReference>
<dbReference type="GO" id="GO:0006431">
    <property type="term" value="P:methionyl-tRNA aminoacylation"/>
    <property type="evidence" value="ECO:0007669"/>
    <property type="project" value="InterPro"/>
</dbReference>
<keyword evidence="4" id="KW-0963">Cytoplasm</keyword>
<protein>
    <recommendedName>
        <fullName evidence="3">methionine--tRNA ligase</fullName>
        <ecNumber evidence="3">6.1.1.10</ecNumber>
    </recommendedName>
    <alternativeName>
        <fullName evidence="12">Methionyl-tRNA synthetase</fullName>
    </alternativeName>
</protein>
<dbReference type="Pfam" id="PF19303">
    <property type="entry name" value="Anticodon_3"/>
    <property type="match status" value="1"/>
</dbReference>
<evidence type="ECO:0000256" key="6">
    <source>
        <dbReference type="ARBA" id="ARBA00022598"/>
    </source>
</evidence>
<dbReference type="CDD" id="cd00814">
    <property type="entry name" value="MetRS_core"/>
    <property type="match status" value="1"/>
</dbReference>
<sequence length="807" mass="88418">MASETALKAPIPGQRNILITSALPYVNNVPHLGNIIGSVLSADVYARFTRARGYNTLFVCGTDEYGTATETKALEEGLTCQEICDKYNAIHTDIYRWFDISFDKFGRTPTAAQTAIAQRIFLDLQARGLLHERTTEQLYSEALGKFLADRYVIGTCPKCGYEDARGDQCDKCGALLNPTELLNPRCAITKTVPVLRETRHIFLDLPRLSEQVQAYIDATSEVGGWSSNCVQVTKAWMKQGLKDRSITRDLKWGTPVPLEGFENKASRRPRGVFYVWFDAPIGYISITANYTDDWEAWWKNPEEVELVQFMGKDNVPFHTVIFPATLLGTGDKWTMMRTISVTEYLNYEDGKFSKSRGVGVFGNDAKNTGIPSEVWRYYLLALRPETSDAVFQWDDFVAKNNAELNDNLGNFINRTLKFITARFEAKVPGVKQGSVYEAIDQLGQRVAGLVEQYLQSMEAQRMKDSLKSAMLVSKAGNAFFQETEIWVAYKSDRDAAAAYISACGGLVLLLASLLEPFMPAFTAAALSQLGVDKVLPLDNGIVASSRSPATILPAGHALGSEAVPLFRKITEEEAAGLRVRFAGNQAEREASDAAEAAAKLTLGEEKAPAEAPGKKVKNKKAAPADPATNRPVDVSRVDLRVGLIKKAWKHPGADSLYVEEVDLGEETTRTVVSGLPMPPLAALEPLFLLLSNTAEMQERLAVFVCNLKPANMRGQRSEGMVLAANAPDDAKVELVTPPPGSKPGDRVGVDGFPGEPDARLNPKHNIFEAVSAELDISEDGVVTYRGRPLGTQKGACTVPTVRSGIIR</sequence>
<dbReference type="InterPro" id="IPR012340">
    <property type="entry name" value="NA-bd_OB-fold"/>
</dbReference>
<evidence type="ECO:0000256" key="8">
    <source>
        <dbReference type="ARBA" id="ARBA00022840"/>
    </source>
</evidence>
<keyword evidence="6 15" id="KW-0436">Ligase</keyword>
<organism evidence="18 19">
    <name type="scientific">Auxenochlorella protothecoides</name>
    <name type="common">Green microalga</name>
    <name type="synonym">Chlorella protothecoides</name>
    <dbReference type="NCBI Taxonomy" id="3075"/>
    <lineage>
        <taxon>Eukaryota</taxon>
        <taxon>Viridiplantae</taxon>
        <taxon>Chlorophyta</taxon>
        <taxon>core chlorophytes</taxon>
        <taxon>Trebouxiophyceae</taxon>
        <taxon>Chlorellales</taxon>
        <taxon>Chlorellaceae</taxon>
        <taxon>Auxenochlorella</taxon>
    </lineage>
</organism>
<evidence type="ECO:0000256" key="4">
    <source>
        <dbReference type="ARBA" id="ARBA00022490"/>
    </source>
</evidence>
<dbReference type="SUPFAM" id="SSF47323">
    <property type="entry name" value="Anticodon-binding domain of a subclass of class I aminoacyl-tRNA synthetases"/>
    <property type="match status" value="1"/>
</dbReference>
<keyword evidence="10 15" id="KW-0648">Protein biosynthesis</keyword>
<evidence type="ECO:0000259" key="17">
    <source>
        <dbReference type="PROSITE" id="PS50886"/>
    </source>
</evidence>
<evidence type="ECO:0000256" key="11">
    <source>
        <dbReference type="ARBA" id="ARBA00023146"/>
    </source>
</evidence>
<evidence type="ECO:0000256" key="12">
    <source>
        <dbReference type="ARBA" id="ARBA00030904"/>
    </source>
</evidence>
<feature type="domain" description="TRNA-binding" evidence="17">
    <location>
        <begin position="633"/>
        <end position="748"/>
    </location>
</feature>
<reference evidence="19" key="1">
    <citation type="journal article" date="2018" name="Algal Res.">
        <title>Characterization of plant carbon substrate utilization by Auxenochlorella protothecoides.</title>
        <authorList>
            <person name="Vogler B.W."/>
            <person name="Starkenburg S.R."/>
            <person name="Sudasinghe N."/>
            <person name="Schambach J.Y."/>
            <person name="Rollin J.A."/>
            <person name="Pattathil S."/>
            <person name="Barry A.N."/>
        </authorList>
    </citation>
    <scope>NUCLEOTIDE SEQUENCE [LARGE SCALE GENOMIC DNA]</scope>
    <source>
        <strain evidence="19">UTEX 25</strain>
    </source>
</reference>
<evidence type="ECO:0000256" key="2">
    <source>
        <dbReference type="ARBA" id="ARBA00005594"/>
    </source>
</evidence>
<dbReference type="FunFam" id="2.20.28.20:FF:000001">
    <property type="entry name" value="Methionine--tRNA ligase"/>
    <property type="match status" value="1"/>
</dbReference>
<dbReference type="InterPro" id="IPR023458">
    <property type="entry name" value="Met-tRNA_ligase_1"/>
</dbReference>
<evidence type="ECO:0000256" key="14">
    <source>
        <dbReference type="PROSITE-ProRule" id="PRU00209"/>
    </source>
</evidence>
<proteinExistence type="inferred from homology"/>
<evidence type="ECO:0000256" key="13">
    <source>
        <dbReference type="ARBA" id="ARBA00047364"/>
    </source>
</evidence>
<evidence type="ECO:0000256" key="1">
    <source>
        <dbReference type="ARBA" id="ARBA00004496"/>
    </source>
</evidence>
<evidence type="ECO:0000313" key="18">
    <source>
        <dbReference type="EMBL" id="RMZ53753.1"/>
    </source>
</evidence>
<evidence type="ECO:0000256" key="16">
    <source>
        <dbReference type="SAM" id="MobiDB-lite"/>
    </source>
</evidence>
<dbReference type="Gene3D" id="2.20.28.20">
    <property type="entry name" value="Methionyl-tRNA synthetase, Zn-domain"/>
    <property type="match status" value="1"/>
</dbReference>
<dbReference type="InterPro" id="IPR002547">
    <property type="entry name" value="tRNA-bd_dom"/>
</dbReference>
<dbReference type="Gene3D" id="1.10.730.10">
    <property type="entry name" value="Isoleucyl-tRNA Synthetase, Domain 1"/>
    <property type="match status" value="1"/>
</dbReference>
<dbReference type="AlphaFoldDB" id="A0A3M7KT93"/>
<dbReference type="SUPFAM" id="SSF57770">
    <property type="entry name" value="Methionyl-tRNA synthetase (MetRS), Zn-domain"/>
    <property type="match status" value="1"/>
</dbReference>
<dbReference type="GO" id="GO:0005829">
    <property type="term" value="C:cytosol"/>
    <property type="evidence" value="ECO:0007669"/>
    <property type="project" value="TreeGrafter"/>
</dbReference>
<comment type="subcellular location">
    <subcellularLocation>
        <location evidence="1">Cytoplasm</location>
    </subcellularLocation>
</comment>
<dbReference type="EMBL" id="QOKY01000195">
    <property type="protein sequence ID" value="RMZ53753.1"/>
    <property type="molecule type" value="Genomic_DNA"/>
</dbReference>
<dbReference type="EC" id="6.1.1.10" evidence="3"/>
<dbReference type="InterPro" id="IPR029038">
    <property type="entry name" value="MetRS_Zn"/>
</dbReference>
<dbReference type="InterPro" id="IPR015413">
    <property type="entry name" value="Methionyl/Leucyl_tRNA_Synth"/>
</dbReference>
<dbReference type="SUPFAM" id="SSF52374">
    <property type="entry name" value="Nucleotidylyl transferase"/>
    <property type="match status" value="1"/>
</dbReference>
<evidence type="ECO:0000256" key="7">
    <source>
        <dbReference type="ARBA" id="ARBA00022741"/>
    </source>
</evidence>
<dbReference type="SUPFAM" id="SSF50249">
    <property type="entry name" value="Nucleic acid-binding proteins"/>
    <property type="match status" value="1"/>
</dbReference>
<dbReference type="Proteomes" id="UP000279271">
    <property type="component" value="Unassembled WGS sequence"/>
</dbReference>
<evidence type="ECO:0000256" key="15">
    <source>
        <dbReference type="RuleBase" id="RU363039"/>
    </source>
</evidence>
<dbReference type="InterPro" id="IPR033911">
    <property type="entry name" value="MetRS_core"/>
</dbReference>
<evidence type="ECO:0000256" key="10">
    <source>
        <dbReference type="ARBA" id="ARBA00022917"/>
    </source>
</evidence>
<dbReference type="PROSITE" id="PS00178">
    <property type="entry name" value="AA_TRNA_LIGASE_I"/>
    <property type="match status" value="1"/>
</dbReference>
<comment type="caution">
    <text evidence="18">The sequence shown here is derived from an EMBL/GenBank/DDBJ whole genome shotgun (WGS) entry which is preliminary data.</text>
</comment>
<comment type="catalytic activity">
    <reaction evidence="13">
        <text>tRNA(Met) + L-methionine + ATP = L-methionyl-tRNA(Met) + AMP + diphosphate</text>
        <dbReference type="Rhea" id="RHEA:13481"/>
        <dbReference type="Rhea" id="RHEA-COMP:9667"/>
        <dbReference type="Rhea" id="RHEA-COMP:9698"/>
        <dbReference type="ChEBI" id="CHEBI:30616"/>
        <dbReference type="ChEBI" id="CHEBI:33019"/>
        <dbReference type="ChEBI" id="CHEBI:57844"/>
        <dbReference type="ChEBI" id="CHEBI:78442"/>
        <dbReference type="ChEBI" id="CHEBI:78530"/>
        <dbReference type="ChEBI" id="CHEBI:456215"/>
        <dbReference type="EC" id="6.1.1.10"/>
    </reaction>
</comment>
<dbReference type="InterPro" id="IPR009080">
    <property type="entry name" value="tRNAsynth_Ia_anticodon-bd"/>
</dbReference>
<accession>A0A3M7KT93</accession>